<evidence type="ECO:0000256" key="3">
    <source>
        <dbReference type="ARBA" id="ARBA00006171"/>
    </source>
</evidence>
<reference evidence="5 6" key="1">
    <citation type="submission" date="2012-10" db="EMBL/GenBank/DDBJ databases">
        <title>Genome sequencing of Tanticharoenia sakaeratensis NBRC 103193.</title>
        <authorList>
            <person name="Azuma Y."/>
            <person name="Hadano H."/>
            <person name="Hirakawa H."/>
            <person name="Matsushita K."/>
        </authorList>
    </citation>
    <scope>NUCLEOTIDE SEQUENCE [LARGE SCALE GENOMIC DNA]</scope>
    <source>
        <strain evidence="5 6">NBRC 103193</strain>
    </source>
</reference>
<dbReference type="AlphaFoldDB" id="A0A0D6MPZ1"/>
<evidence type="ECO:0000313" key="6">
    <source>
        <dbReference type="Proteomes" id="UP000032679"/>
    </source>
</evidence>
<dbReference type="EMBL" id="BALE01000047">
    <property type="protein sequence ID" value="GAN55358.1"/>
    <property type="molecule type" value="Genomic_DNA"/>
</dbReference>
<sequence>MNALDPNGQLRMVIFDCDGVLIDSEGPSCLMVADVARSYGMDVPDAEAVPRFAGKALDTVRREIERATGRVLPDDFLAVMQARLVTLMEAQAEPIDGVERMLDGIVALGLPFRVGSNSSIPEMVAKFARTGLSGYFEDNVHSARDMGHPKPSPAVYLHAAAVEGITPEDCVVIEDSDTGARAAEAAGMACVMLRHGASPLPDLQGLVRIEHLDELVPLLRDTLERQRAARV</sequence>
<dbReference type="Pfam" id="PF00702">
    <property type="entry name" value="Hydrolase"/>
    <property type="match status" value="1"/>
</dbReference>
<comment type="similarity">
    <text evidence="3">Belongs to the HAD-like hydrolase superfamily. CbbY/CbbZ/Gph/YieH family.</text>
</comment>
<dbReference type="PANTHER" id="PTHR43434:SF1">
    <property type="entry name" value="PHOSPHOGLYCOLATE PHOSPHATASE"/>
    <property type="match status" value="1"/>
</dbReference>
<dbReference type="PANTHER" id="PTHR43434">
    <property type="entry name" value="PHOSPHOGLYCOLATE PHOSPHATASE"/>
    <property type="match status" value="1"/>
</dbReference>
<protein>
    <recommendedName>
        <fullName evidence="4">phosphoglycolate phosphatase</fullName>
        <ecNumber evidence="4">3.1.3.18</ecNumber>
    </recommendedName>
</protein>
<dbReference type="RefSeq" id="WP_048850454.1">
    <property type="nucleotide sequence ID" value="NZ_BALE01000047.1"/>
</dbReference>
<dbReference type="SFLD" id="SFLDG01129">
    <property type="entry name" value="C1.5:_HAD__Beta-PGM__Phosphata"/>
    <property type="match status" value="1"/>
</dbReference>
<dbReference type="Proteomes" id="UP000032679">
    <property type="component" value="Unassembled WGS sequence"/>
</dbReference>
<comment type="catalytic activity">
    <reaction evidence="1">
        <text>2-phosphoglycolate + H2O = glycolate + phosphate</text>
        <dbReference type="Rhea" id="RHEA:14369"/>
        <dbReference type="ChEBI" id="CHEBI:15377"/>
        <dbReference type="ChEBI" id="CHEBI:29805"/>
        <dbReference type="ChEBI" id="CHEBI:43474"/>
        <dbReference type="ChEBI" id="CHEBI:58033"/>
        <dbReference type="EC" id="3.1.3.18"/>
    </reaction>
</comment>
<dbReference type="InterPro" id="IPR006439">
    <property type="entry name" value="HAD-SF_hydro_IA"/>
</dbReference>
<organism evidence="5 6">
    <name type="scientific">Tanticharoenia sakaeratensis NBRC 103193</name>
    <dbReference type="NCBI Taxonomy" id="1231623"/>
    <lineage>
        <taxon>Bacteria</taxon>
        <taxon>Pseudomonadati</taxon>
        <taxon>Pseudomonadota</taxon>
        <taxon>Alphaproteobacteria</taxon>
        <taxon>Acetobacterales</taxon>
        <taxon>Acetobacteraceae</taxon>
        <taxon>Tanticharoenia</taxon>
    </lineage>
</organism>
<name>A0A0D6MPZ1_9PROT</name>
<dbReference type="EC" id="3.1.3.18" evidence="4"/>
<dbReference type="InterPro" id="IPR023214">
    <property type="entry name" value="HAD_sf"/>
</dbReference>
<evidence type="ECO:0000256" key="1">
    <source>
        <dbReference type="ARBA" id="ARBA00000830"/>
    </source>
</evidence>
<evidence type="ECO:0000256" key="2">
    <source>
        <dbReference type="ARBA" id="ARBA00004818"/>
    </source>
</evidence>
<dbReference type="SFLD" id="SFLDS00003">
    <property type="entry name" value="Haloacid_Dehalogenase"/>
    <property type="match status" value="1"/>
</dbReference>
<dbReference type="OrthoDB" id="9797743at2"/>
<dbReference type="NCBIfam" id="TIGR01509">
    <property type="entry name" value="HAD-SF-IA-v3"/>
    <property type="match status" value="1"/>
</dbReference>
<dbReference type="InterPro" id="IPR050155">
    <property type="entry name" value="HAD-like_hydrolase_sf"/>
</dbReference>
<evidence type="ECO:0000256" key="4">
    <source>
        <dbReference type="ARBA" id="ARBA00013078"/>
    </source>
</evidence>
<dbReference type="STRING" id="1231623.Tasa_047_003"/>
<dbReference type="SUPFAM" id="SSF56784">
    <property type="entry name" value="HAD-like"/>
    <property type="match status" value="1"/>
</dbReference>
<accession>A0A0D6MPZ1</accession>
<keyword evidence="6" id="KW-1185">Reference proteome</keyword>
<proteinExistence type="inferred from homology"/>
<dbReference type="InterPro" id="IPR023198">
    <property type="entry name" value="PGP-like_dom2"/>
</dbReference>
<comment type="caution">
    <text evidence="5">The sequence shown here is derived from an EMBL/GenBank/DDBJ whole genome shotgun (WGS) entry which is preliminary data.</text>
</comment>
<dbReference type="Gene3D" id="3.40.50.1000">
    <property type="entry name" value="HAD superfamily/HAD-like"/>
    <property type="match status" value="1"/>
</dbReference>
<evidence type="ECO:0000313" key="5">
    <source>
        <dbReference type="EMBL" id="GAN55358.1"/>
    </source>
</evidence>
<dbReference type="GO" id="GO:0006281">
    <property type="term" value="P:DNA repair"/>
    <property type="evidence" value="ECO:0007669"/>
    <property type="project" value="TreeGrafter"/>
</dbReference>
<dbReference type="GO" id="GO:0008967">
    <property type="term" value="F:phosphoglycolate phosphatase activity"/>
    <property type="evidence" value="ECO:0007669"/>
    <property type="project" value="UniProtKB-EC"/>
</dbReference>
<comment type="pathway">
    <text evidence="2">Organic acid metabolism; glycolate biosynthesis; glycolate from 2-phosphoglycolate: step 1/1.</text>
</comment>
<dbReference type="Gene3D" id="1.10.150.240">
    <property type="entry name" value="Putative phosphatase, domain 2"/>
    <property type="match status" value="1"/>
</dbReference>
<gene>
    <name evidence="5" type="ORF">Tasa_047_003</name>
</gene>
<dbReference type="InterPro" id="IPR036412">
    <property type="entry name" value="HAD-like_sf"/>
</dbReference>